<feature type="domain" description="U1-type" evidence="2">
    <location>
        <begin position="532"/>
        <end position="566"/>
    </location>
</feature>
<feature type="compositionally biased region" description="Basic and acidic residues" evidence="1">
    <location>
        <begin position="276"/>
        <end position="285"/>
    </location>
</feature>
<dbReference type="Proteomes" id="UP001159427">
    <property type="component" value="Unassembled WGS sequence"/>
</dbReference>
<feature type="region of interest" description="Disordered" evidence="1">
    <location>
        <begin position="60"/>
        <end position="182"/>
    </location>
</feature>
<evidence type="ECO:0000259" key="2">
    <source>
        <dbReference type="SMART" id="SM00451"/>
    </source>
</evidence>
<feature type="compositionally biased region" description="Low complexity" evidence="1">
    <location>
        <begin position="287"/>
        <end position="305"/>
    </location>
</feature>
<dbReference type="InterPro" id="IPR003604">
    <property type="entry name" value="Matrin/U1-like-C_Znf_C2H2"/>
</dbReference>
<feature type="compositionally biased region" description="Gly residues" evidence="1">
    <location>
        <begin position="787"/>
        <end position="797"/>
    </location>
</feature>
<reference evidence="3 4" key="1">
    <citation type="submission" date="2022-05" db="EMBL/GenBank/DDBJ databases">
        <authorList>
            <consortium name="Genoscope - CEA"/>
            <person name="William W."/>
        </authorList>
    </citation>
    <scope>NUCLEOTIDE SEQUENCE [LARGE SCALE GENOMIC DNA]</scope>
</reference>
<feature type="compositionally biased region" description="Basic residues" evidence="1">
    <location>
        <begin position="798"/>
        <end position="809"/>
    </location>
</feature>
<sequence>MLAERGRHSISVESEKHMFENMSGLGRYPLGIPSLSDSFLGSNQRRDRLDYDDRRFRERERDRRDDDYRRDSGGLRGRNSRDRFSPEPSFSSSYDDLRQGSHSDLVSYPLGHLGGSRSDRNVGRNDRNRNQNRDRYRNNSNNRSQGNRGGPSNQGPGILGAKPGDRSVPELPANPMQVPGLGMAGGGLGSGLTAQLAQQQQQLMAMVQTQSLLAAMQAQANANAQAQVQARAKQGMQSSMGLLPTPLIPRNQSRDLQRQNRKRGRNDSWGGGNQGNKRERFDHNRRQQGGYRQQNRNRPNQQSQQAKKAATPDKQETKKEEAVTEEELHEEEDETTQGEEEVEDLNTTKEDEQVQDNEVSEPPEFNDRPLPKAVNFVGEDVDALMISLFDKKRSKYICQQCKIICNIPMSFHKHLLGKRHARTVLEKQGKELDAEEFKNFCQETTSVKKSETEQVTAVPKDEEEDKVETAVLSSPSADEVNLDFVKYTCDTRKTAMKEGNIITISSVTQSRVRIDGFTSGRNMSGCEFVKAVSGFNCRLCKTFIRCGNDVINHIKGKKHQINYKTYIQDHPQYENHQMTRNKELEAVLEPKEGEEVVLYEVLDKDIKPPSTKTRSHRKDSHSEQCDEVQITRFVVAPQSSDQEEQLRGEEAADLDVDMEGMDHVNEDSFMTDESIEEQRETTATGTDEGEALYDPAEITSVEESQESQIETAPQLEETEDYIPLSTDTAVNSEPEAAKEPMSTTPRRASNQWKERDNDSESSSPDDIEDIPIKEVTPPARRGKKGAARGGARGGATRGKGRGRGARRGAKASVGGRASKAKKTKAKEGADSTDDVNLIEGFEVIDEIGDGED</sequence>
<feature type="region of interest" description="Disordered" evidence="1">
    <location>
        <begin position="230"/>
        <end position="371"/>
    </location>
</feature>
<evidence type="ECO:0000313" key="3">
    <source>
        <dbReference type="EMBL" id="CAH3024243.1"/>
    </source>
</evidence>
<name>A0ABN8M4A0_9CNID</name>
<feature type="compositionally biased region" description="Basic and acidic residues" evidence="1">
    <location>
        <begin position="310"/>
        <end position="322"/>
    </location>
</feature>
<dbReference type="SUPFAM" id="SSF57667">
    <property type="entry name" value="beta-beta-alpha zinc fingers"/>
    <property type="match status" value="1"/>
</dbReference>
<organism evidence="3 4">
    <name type="scientific">Porites evermanni</name>
    <dbReference type="NCBI Taxonomy" id="104178"/>
    <lineage>
        <taxon>Eukaryota</taxon>
        <taxon>Metazoa</taxon>
        <taxon>Cnidaria</taxon>
        <taxon>Anthozoa</taxon>
        <taxon>Hexacorallia</taxon>
        <taxon>Scleractinia</taxon>
        <taxon>Fungiina</taxon>
        <taxon>Poritidae</taxon>
        <taxon>Porites</taxon>
    </lineage>
</organism>
<gene>
    <name evidence="3" type="ORF">PEVE_00022055</name>
</gene>
<feature type="compositionally biased region" description="Polar residues" evidence="1">
    <location>
        <begin position="741"/>
        <end position="751"/>
    </location>
</feature>
<protein>
    <recommendedName>
        <fullName evidence="2">U1-type domain-containing protein</fullName>
    </recommendedName>
</protein>
<feature type="compositionally biased region" description="Basic and acidic residues" evidence="1">
    <location>
        <begin position="60"/>
        <end position="85"/>
    </location>
</feature>
<evidence type="ECO:0000313" key="4">
    <source>
        <dbReference type="Proteomes" id="UP001159427"/>
    </source>
</evidence>
<comment type="caution">
    <text evidence="3">The sequence shown here is derived from an EMBL/GenBank/DDBJ whole genome shotgun (WGS) entry which is preliminary data.</text>
</comment>
<feature type="compositionally biased region" description="Basic and acidic residues" evidence="1">
    <location>
        <begin position="117"/>
        <end position="137"/>
    </location>
</feature>
<accession>A0ABN8M4A0</accession>
<feature type="domain" description="U1-type" evidence="2">
    <location>
        <begin position="393"/>
        <end position="427"/>
    </location>
</feature>
<feature type="compositionally biased region" description="Acidic residues" evidence="1">
    <location>
        <begin position="759"/>
        <end position="769"/>
    </location>
</feature>
<dbReference type="InterPro" id="IPR036236">
    <property type="entry name" value="Znf_C2H2_sf"/>
</dbReference>
<feature type="region of interest" description="Disordered" evidence="1">
    <location>
        <begin position="636"/>
        <end position="836"/>
    </location>
</feature>
<dbReference type="EMBL" id="CALNXI010000295">
    <property type="protein sequence ID" value="CAH3024243.1"/>
    <property type="molecule type" value="Genomic_DNA"/>
</dbReference>
<feature type="compositionally biased region" description="Acidic residues" evidence="1">
    <location>
        <begin position="323"/>
        <end position="344"/>
    </location>
</feature>
<keyword evidence="4" id="KW-1185">Reference proteome</keyword>
<evidence type="ECO:0000256" key="1">
    <source>
        <dbReference type="SAM" id="MobiDB-lite"/>
    </source>
</evidence>
<proteinExistence type="predicted"/>
<dbReference type="SMART" id="SM00451">
    <property type="entry name" value="ZnF_U1"/>
    <property type="match status" value="2"/>
</dbReference>